<reference evidence="1 2" key="1">
    <citation type="submission" date="2013-09" db="EMBL/GenBank/DDBJ databases">
        <title>Corchorus capsularis genome sequencing.</title>
        <authorList>
            <person name="Alam M."/>
            <person name="Haque M.S."/>
            <person name="Islam M.S."/>
            <person name="Emdad E.M."/>
            <person name="Islam M.M."/>
            <person name="Ahmed B."/>
            <person name="Halim A."/>
            <person name="Hossen Q.M.M."/>
            <person name="Hossain M.Z."/>
            <person name="Ahmed R."/>
            <person name="Khan M.M."/>
            <person name="Islam R."/>
            <person name="Rashid M.M."/>
            <person name="Khan S.A."/>
            <person name="Rahman M.S."/>
            <person name="Alam M."/>
        </authorList>
    </citation>
    <scope>NUCLEOTIDE SEQUENCE [LARGE SCALE GENOMIC DNA]</scope>
    <source>
        <strain evidence="2">cv. CVL-1</strain>
        <tissue evidence="1">Whole seedling</tissue>
    </source>
</reference>
<name>A0A1R3JQH0_COCAP</name>
<dbReference type="EMBL" id="AWWV01007286">
    <property type="protein sequence ID" value="OMO97054.1"/>
    <property type="molecule type" value="Genomic_DNA"/>
</dbReference>
<sequence length="27" mass="3275">MATAEEREPEARSRWKLNCNAIKRWLD</sequence>
<organism evidence="1 2">
    <name type="scientific">Corchorus capsularis</name>
    <name type="common">Jute</name>
    <dbReference type="NCBI Taxonomy" id="210143"/>
    <lineage>
        <taxon>Eukaryota</taxon>
        <taxon>Viridiplantae</taxon>
        <taxon>Streptophyta</taxon>
        <taxon>Embryophyta</taxon>
        <taxon>Tracheophyta</taxon>
        <taxon>Spermatophyta</taxon>
        <taxon>Magnoliopsida</taxon>
        <taxon>eudicotyledons</taxon>
        <taxon>Gunneridae</taxon>
        <taxon>Pentapetalae</taxon>
        <taxon>rosids</taxon>
        <taxon>malvids</taxon>
        <taxon>Malvales</taxon>
        <taxon>Malvaceae</taxon>
        <taxon>Grewioideae</taxon>
        <taxon>Apeibeae</taxon>
        <taxon>Corchorus</taxon>
    </lineage>
</organism>
<evidence type="ECO:0000313" key="2">
    <source>
        <dbReference type="Proteomes" id="UP000188268"/>
    </source>
</evidence>
<keyword evidence="2" id="KW-1185">Reference proteome</keyword>
<gene>
    <name evidence="1" type="ORF">CCACVL1_04678</name>
</gene>
<dbReference type="Gramene" id="OMO97054">
    <property type="protein sequence ID" value="OMO97054"/>
    <property type="gene ID" value="CCACVL1_04678"/>
</dbReference>
<comment type="caution">
    <text evidence="1">The sequence shown here is derived from an EMBL/GenBank/DDBJ whole genome shotgun (WGS) entry which is preliminary data.</text>
</comment>
<accession>A0A1R3JQH0</accession>
<dbReference type="AlphaFoldDB" id="A0A1R3JQH0"/>
<dbReference type="Proteomes" id="UP000188268">
    <property type="component" value="Unassembled WGS sequence"/>
</dbReference>
<proteinExistence type="predicted"/>
<evidence type="ECO:0000313" key="1">
    <source>
        <dbReference type="EMBL" id="OMO97054.1"/>
    </source>
</evidence>
<protein>
    <submittedName>
        <fullName evidence="1">Uncharacterized protein</fullName>
    </submittedName>
</protein>